<feature type="region of interest" description="Disordered" evidence="2">
    <location>
        <begin position="287"/>
        <end position="323"/>
    </location>
</feature>
<dbReference type="AlphaFoldDB" id="W2FLZ5"/>
<keyword evidence="1" id="KW-0175">Coiled coil</keyword>
<dbReference type="EMBL" id="KI689995">
    <property type="protein sequence ID" value="ETK70911.1"/>
    <property type="molecule type" value="Genomic_DNA"/>
</dbReference>
<evidence type="ECO:0000256" key="1">
    <source>
        <dbReference type="SAM" id="Coils"/>
    </source>
</evidence>
<feature type="coiled-coil region" evidence="1">
    <location>
        <begin position="166"/>
        <end position="193"/>
    </location>
</feature>
<reference evidence="3" key="1">
    <citation type="submission" date="2013-11" db="EMBL/GenBank/DDBJ databases">
        <title>The Genome Sequence of Phytophthora parasitica CJ02B3.</title>
        <authorList>
            <consortium name="The Broad Institute Genomics Platform"/>
            <person name="Russ C."/>
            <person name="Tyler B."/>
            <person name="Panabieres F."/>
            <person name="Shan W."/>
            <person name="Tripathy S."/>
            <person name="Grunwald N."/>
            <person name="Machado M."/>
            <person name="Johnson C.S."/>
            <person name="Arredondo F."/>
            <person name="Hong C."/>
            <person name="Coffey M."/>
            <person name="Young S.K."/>
            <person name="Zeng Q."/>
            <person name="Gargeya S."/>
            <person name="Fitzgerald M."/>
            <person name="Abouelleil A."/>
            <person name="Alvarado L."/>
            <person name="Chapman S.B."/>
            <person name="Gainer-Dewar J."/>
            <person name="Goldberg J."/>
            <person name="Griggs A."/>
            <person name="Gujja S."/>
            <person name="Hansen M."/>
            <person name="Howarth C."/>
            <person name="Imamovic A."/>
            <person name="Ireland A."/>
            <person name="Larimer J."/>
            <person name="McCowan C."/>
            <person name="Murphy C."/>
            <person name="Pearson M."/>
            <person name="Poon T.W."/>
            <person name="Priest M."/>
            <person name="Roberts A."/>
            <person name="Saif S."/>
            <person name="Shea T."/>
            <person name="Sykes S."/>
            <person name="Wortman J."/>
            <person name="Nusbaum C."/>
            <person name="Birren B."/>
        </authorList>
    </citation>
    <scope>NUCLEOTIDE SEQUENCE [LARGE SCALE GENOMIC DNA]</scope>
    <source>
        <strain evidence="3">CJ02B3</strain>
    </source>
</reference>
<gene>
    <name evidence="3" type="ORF">L915_21759</name>
</gene>
<proteinExistence type="predicted"/>
<protein>
    <submittedName>
        <fullName evidence="3">Uncharacterized protein</fullName>
    </submittedName>
</protein>
<name>W2FLZ5_PHYNI</name>
<evidence type="ECO:0000256" key="2">
    <source>
        <dbReference type="SAM" id="MobiDB-lite"/>
    </source>
</evidence>
<dbReference type="VEuPathDB" id="FungiDB:PPTG_24702"/>
<feature type="compositionally biased region" description="Polar residues" evidence="2">
    <location>
        <begin position="287"/>
        <end position="300"/>
    </location>
</feature>
<organism evidence="3">
    <name type="scientific">Phytophthora nicotianae</name>
    <name type="common">Potato buckeye rot agent</name>
    <name type="synonym">Phytophthora parasitica</name>
    <dbReference type="NCBI Taxonomy" id="4792"/>
    <lineage>
        <taxon>Eukaryota</taxon>
        <taxon>Sar</taxon>
        <taxon>Stramenopiles</taxon>
        <taxon>Oomycota</taxon>
        <taxon>Peronosporomycetes</taxon>
        <taxon>Peronosporales</taxon>
        <taxon>Peronosporaceae</taxon>
        <taxon>Phytophthora</taxon>
    </lineage>
</organism>
<evidence type="ECO:0000313" key="3">
    <source>
        <dbReference type="EMBL" id="ETK70911.1"/>
    </source>
</evidence>
<accession>W2FLZ5</accession>
<sequence>MEGAINEHKQTLASECKRRLDAALKASQDTFEATTNLQTEWIERRLNAKLNAAVERESKNLQFAQQDNLMKQEQKLQGQAAKLAKTYADSIEDRLHQKLDSAILAASLHTHTEFEERFVGMTNKLKYDQVALKQDLRDDIQTNAAKLETKFQSQLRDFQAASTTDNNNLNHQIAQINAATDRLNTRLSAVENQAAEGKDFTCNNTDTDGLTKKVLNRVTSVPVTSATIVDPVTDITTTSYEYQHLSGRQIDVQSRGNTDSGDPAVLTALNQINLGIQALLRKQLTPSTLQRTADKTTTPVPSRRITRRSAVPQKTNRPPKRNALLTTARDAAMKQIKDRATKHEKKLRSENGRM</sequence>
<dbReference type="Proteomes" id="UP000053236">
    <property type="component" value="Unassembled WGS sequence"/>
</dbReference>